<accession>A0ABY7KT12</accession>
<dbReference type="InterPro" id="IPR029052">
    <property type="entry name" value="Metallo-depent_PP-like"/>
</dbReference>
<keyword evidence="2" id="KW-0378">Hydrolase</keyword>
<dbReference type="InterPro" id="IPR050884">
    <property type="entry name" value="CNP_phosphodiesterase-III"/>
</dbReference>
<proteinExistence type="inferred from homology"/>
<reference evidence="6" key="1">
    <citation type="submission" date="2022-12" db="EMBL/GenBank/DDBJ databases">
        <authorList>
            <person name="Ruckert C."/>
            <person name="Busche T."/>
            <person name="Kalinowski J."/>
            <person name="Wittmann C."/>
        </authorList>
    </citation>
    <scope>NUCLEOTIDE SEQUENCE</scope>
    <source>
        <strain evidence="6">DSM 40467</strain>
    </source>
</reference>
<evidence type="ECO:0000313" key="7">
    <source>
        <dbReference type="Proteomes" id="UP001164439"/>
    </source>
</evidence>
<comment type="similarity">
    <text evidence="4">Belongs to the cyclic nucleotide phosphodiesterase class-III family.</text>
</comment>
<evidence type="ECO:0000256" key="3">
    <source>
        <dbReference type="ARBA" id="ARBA00023004"/>
    </source>
</evidence>
<keyword evidence="3" id="KW-0408">Iron</keyword>
<gene>
    <name evidence="6" type="ORF">STRCI_008284</name>
</gene>
<evidence type="ECO:0000256" key="2">
    <source>
        <dbReference type="ARBA" id="ARBA00022801"/>
    </source>
</evidence>
<dbReference type="PANTHER" id="PTHR42988">
    <property type="entry name" value="PHOSPHOHYDROLASE"/>
    <property type="match status" value="1"/>
</dbReference>
<name>A0ABY7KT12_9ACTN</name>
<dbReference type="RefSeq" id="WP_269664159.1">
    <property type="nucleotide sequence ID" value="NZ_CP114413.1"/>
</dbReference>
<dbReference type="PANTHER" id="PTHR42988:SF2">
    <property type="entry name" value="CYCLIC NUCLEOTIDE PHOSPHODIESTERASE CBUA0032-RELATED"/>
    <property type="match status" value="1"/>
</dbReference>
<sequence>MHLSDTHLDQAGAPDADGADGTAALRLLLNELAYLDGLDAVIVTGDVADDGSREAYTRADELWSGYAGRRGAEVFYTTGNHDERTAFGEVLGSGPTARGCVCGSGG</sequence>
<evidence type="ECO:0000313" key="6">
    <source>
        <dbReference type="EMBL" id="WAZ26673.1"/>
    </source>
</evidence>
<dbReference type="Pfam" id="PF00149">
    <property type="entry name" value="Metallophos"/>
    <property type="match status" value="1"/>
</dbReference>
<dbReference type="Proteomes" id="UP001164439">
    <property type="component" value="Chromosome"/>
</dbReference>
<organism evidence="6 7">
    <name type="scientific">Streptomyces cinnabarinus</name>
    <dbReference type="NCBI Taxonomy" id="67287"/>
    <lineage>
        <taxon>Bacteria</taxon>
        <taxon>Bacillati</taxon>
        <taxon>Actinomycetota</taxon>
        <taxon>Actinomycetes</taxon>
        <taxon>Kitasatosporales</taxon>
        <taxon>Streptomycetaceae</taxon>
        <taxon>Streptomyces</taxon>
    </lineage>
</organism>
<dbReference type="Gene3D" id="3.60.21.10">
    <property type="match status" value="1"/>
</dbReference>
<feature type="domain" description="Calcineurin-like phosphoesterase" evidence="5">
    <location>
        <begin position="1"/>
        <end position="83"/>
    </location>
</feature>
<dbReference type="SUPFAM" id="SSF56300">
    <property type="entry name" value="Metallo-dependent phosphatases"/>
    <property type="match status" value="1"/>
</dbReference>
<dbReference type="EMBL" id="CP114413">
    <property type="protein sequence ID" value="WAZ26673.1"/>
    <property type="molecule type" value="Genomic_DNA"/>
</dbReference>
<evidence type="ECO:0000259" key="5">
    <source>
        <dbReference type="Pfam" id="PF00149"/>
    </source>
</evidence>
<evidence type="ECO:0000256" key="1">
    <source>
        <dbReference type="ARBA" id="ARBA00022723"/>
    </source>
</evidence>
<keyword evidence="7" id="KW-1185">Reference proteome</keyword>
<dbReference type="InterPro" id="IPR004843">
    <property type="entry name" value="Calcineurin-like_PHP"/>
</dbReference>
<keyword evidence="1" id="KW-0479">Metal-binding</keyword>
<evidence type="ECO:0000256" key="4">
    <source>
        <dbReference type="ARBA" id="ARBA00025742"/>
    </source>
</evidence>
<protein>
    <submittedName>
        <fullName evidence="6">Metallophosphoesterase</fullName>
    </submittedName>
</protein>